<dbReference type="Pfam" id="PF00589">
    <property type="entry name" value="Phage_integrase"/>
    <property type="match status" value="1"/>
</dbReference>
<proteinExistence type="predicted"/>
<dbReference type="Proteomes" id="UP000190675">
    <property type="component" value="Chromosome I"/>
</dbReference>
<dbReference type="PROSITE" id="PS51898">
    <property type="entry name" value="TYR_RECOMBINASE"/>
    <property type="match status" value="1"/>
</dbReference>
<evidence type="ECO:0000259" key="2">
    <source>
        <dbReference type="PROSITE" id="PS51898"/>
    </source>
</evidence>
<organism evidence="3 4">
    <name type="scientific">Bradyrhizobium erythrophlei</name>
    <dbReference type="NCBI Taxonomy" id="1437360"/>
    <lineage>
        <taxon>Bacteria</taxon>
        <taxon>Pseudomonadati</taxon>
        <taxon>Pseudomonadota</taxon>
        <taxon>Alphaproteobacteria</taxon>
        <taxon>Hyphomicrobiales</taxon>
        <taxon>Nitrobacteraceae</taxon>
        <taxon>Bradyrhizobium</taxon>
    </lineage>
</organism>
<dbReference type="GO" id="GO:0003908">
    <property type="term" value="F:methylated-DNA-[protein]-cysteine S-methyltransferase activity"/>
    <property type="evidence" value="ECO:0007669"/>
    <property type="project" value="InterPro"/>
</dbReference>
<name>A0A1M5RFG4_9BRAD</name>
<dbReference type="GO" id="GO:0006310">
    <property type="term" value="P:DNA recombination"/>
    <property type="evidence" value="ECO:0007669"/>
    <property type="project" value="UniProtKB-KW"/>
</dbReference>
<accession>A0A1M5RFG4</accession>
<dbReference type="InterPro" id="IPR013762">
    <property type="entry name" value="Integrase-like_cat_sf"/>
</dbReference>
<dbReference type="GO" id="GO:0006281">
    <property type="term" value="P:DNA repair"/>
    <property type="evidence" value="ECO:0007669"/>
    <property type="project" value="InterPro"/>
</dbReference>
<protein>
    <submittedName>
        <fullName evidence="3">Phage integrase family protein</fullName>
    </submittedName>
</protein>
<keyword evidence="1" id="KW-0233">DNA recombination</keyword>
<dbReference type="InterPro" id="IPR001497">
    <property type="entry name" value="MethylDNA_cys_MeTrfase_AS"/>
</dbReference>
<evidence type="ECO:0000313" key="4">
    <source>
        <dbReference type="Proteomes" id="UP000190675"/>
    </source>
</evidence>
<dbReference type="Gene3D" id="1.10.443.10">
    <property type="entry name" value="Intergrase catalytic core"/>
    <property type="match status" value="1"/>
</dbReference>
<dbReference type="InterPro" id="IPR002104">
    <property type="entry name" value="Integrase_catalytic"/>
</dbReference>
<dbReference type="PROSITE" id="PS00374">
    <property type="entry name" value="MGMT"/>
    <property type="match status" value="1"/>
</dbReference>
<dbReference type="SUPFAM" id="SSF56349">
    <property type="entry name" value="DNA breaking-rejoining enzymes"/>
    <property type="match status" value="1"/>
</dbReference>
<feature type="domain" description="Tyr recombinase" evidence="2">
    <location>
        <begin position="172"/>
        <end position="343"/>
    </location>
</feature>
<dbReference type="OrthoDB" id="7873969at2"/>
<gene>
    <name evidence="3" type="ORF">SAMN05444169_6536</name>
</gene>
<dbReference type="InterPro" id="IPR011010">
    <property type="entry name" value="DNA_brk_join_enz"/>
</dbReference>
<dbReference type="GO" id="GO:0015074">
    <property type="term" value="P:DNA integration"/>
    <property type="evidence" value="ECO:0007669"/>
    <property type="project" value="InterPro"/>
</dbReference>
<dbReference type="EMBL" id="LT670818">
    <property type="protein sequence ID" value="SHH25014.1"/>
    <property type="molecule type" value="Genomic_DNA"/>
</dbReference>
<dbReference type="GO" id="GO:0003677">
    <property type="term" value="F:DNA binding"/>
    <property type="evidence" value="ECO:0007669"/>
    <property type="project" value="InterPro"/>
</dbReference>
<reference evidence="3 4" key="1">
    <citation type="submission" date="2016-11" db="EMBL/GenBank/DDBJ databases">
        <authorList>
            <person name="Jaros S."/>
            <person name="Januszkiewicz K."/>
            <person name="Wedrychowicz H."/>
        </authorList>
    </citation>
    <scope>NUCLEOTIDE SEQUENCE [LARGE SCALE GENOMIC DNA]</scope>
    <source>
        <strain evidence="3 4">GAS242</strain>
    </source>
</reference>
<evidence type="ECO:0000256" key="1">
    <source>
        <dbReference type="ARBA" id="ARBA00023172"/>
    </source>
</evidence>
<dbReference type="AlphaFoldDB" id="A0A1M5RFG4"/>
<sequence>MGTAELKYYSAFPDRHGKMRHYFRIKGKRYPLPAPDSPTFSEEYNALLAEHAPRSAIIRQGRGNGPLEGTLDWVVEKYKAESAQWAKLKPASREIYNRRLDYLQSKYGRADLATFTEKGVRRIRNNLKDRPSVADATVDMIGRLWLFAKEHLDMEDIGPNPAAEVATIHKEHESAPAWPEELCAKFEAIENPRLRRAYYLLRYTGQRRSDVVMMERKHFDGTAIEVVQEKTGTYVWIPCHRILRDHFNADGIEGRYLLSSTRGDRFRATSLTTMICNQCADFGFPGYSPHGLRHLAGAALAEAGATLEQIKSILGHLTDDEARKYIQQARRKVMAADGMKLWEVSKSGR</sequence>
<evidence type="ECO:0000313" key="3">
    <source>
        <dbReference type="EMBL" id="SHH25014.1"/>
    </source>
</evidence>